<proteinExistence type="predicted"/>
<dbReference type="Gene3D" id="3.40.50.1820">
    <property type="entry name" value="alpha/beta hydrolase"/>
    <property type="match status" value="1"/>
</dbReference>
<organism evidence="4 5">
    <name type="scientific">Limnovirga soli</name>
    <dbReference type="NCBI Taxonomy" id="2656915"/>
    <lineage>
        <taxon>Bacteria</taxon>
        <taxon>Pseudomonadati</taxon>
        <taxon>Bacteroidota</taxon>
        <taxon>Chitinophagia</taxon>
        <taxon>Chitinophagales</taxon>
        <taxon>Chitinophagaceae</taxon>
        <taxon>Limnovirga</taxon>
    </lineage>
</organism>
<evidence type="ECO:0000259" key="3">
    <source>
        <dbReference type="Pfam" id="PF20434"/>
    </source>
</evidence>
<dbReference type="InterPro" id="IPR049492">
    <property type="entry name" value="BD-FAE-like_dom"/>
</dbReference>
<feature type="domain" description="BD-FAE-like" evidence="3">
    <location>
        <begin position="81"/>
        <end position="205"/>
    </location>
</feature>
<dbReference type="RefSeq" id="WP_171606281.1">
    <property type="nucleotide sequence ID" value="NZ_WHPF01000002.1"/>
</dbReference>
<dbReference type="SUPFAM" id="SSF53474">
    <property type="entry name" value="alpha/beta-Hydrolases"/>
    <property type="match status" value="1"/>
</dbReference>
<accession>A0A8J8FAD3</accession>
<reference evidence="4" key="1">
    <citation type="submission" date="2019-10" db="EMBL/GenBank/DDBJ databases">
        <title>Draft genome sequence of Panacibacter sp. KCS-6.</title>
        <authorList>
            <person name="Yim K.J."/>
        </authorList>
    </citation>
    <scope>NUCLEOTIDE SEQUENCE</scope>
    <source>
        <strain evidence="4">KCS-6</strain>
    </source>
</reference>
<evidence type="ECO:0000256" key="1">
    <source>
        <dbReference type="ARBA" id="ARBA00022801"/>
    </source>
</evidence>
<dbReference type="EMBL" id="WHPF01000002">
    <property type="protein sequence ID" value="NNV54358.1"/>
    <property type="molecule type" value="Genomic_DNA"/>
</dbReference>
<dbReference type="AlphaFoldDB" id="A0A8J8FAD3"/>
<protein>
    <submittedName>
        <fullName evidence="4">Carboxylesterase family protein</fullName>
    </submittedName>
</protein>
<dbReference type="Proteomes" id="UP000598971">
    <property type="component" value="Unassembled WGS sequence"/>
</dbReference>
<dbReference type="InterPro" id="IPR026444">
    <property type="entry name" value="Secre_tail"/>
</dbReference>
<sequence length="462" mass="50915">MFTLKLLAYANKKISVFIYLLLVMLLLQVNALAQDIAKAKYCNTLRFDTTDFFQDNQIRTANVNYGRNTDWNGVTGNLNLTVYYPDNAADPFKKRPLIVLVHGGGFVGGTAVSMQTEAQYFARKGFVCASINYRLGWEQTCTPDNNSLPDAAYRSLQDTHAAIRYLVNNANTYKIDKNNIFMYGRSAGAIICLFTQFVSEAAFNQTFPGTTARLGSLTRSSNNLTNTFSIKSIGSVAGGVTDTSFISAENIIPVAMFQGTLDDVIPFATGNPYGCVYFAPTSGSSDITKRLDHLGGCYELDYQPGISHGEVYEGLDSFFYNRLSHFYKSTLCNDCKQVIYNNTKLQQSNTAIMHNLNTTFVNHSAVMVHANKADVTISLKSFYIIPNPAQQITNLYFNSSVAGNKFQISITNASGVIVGKLDGIVVTGVNSLQLDMGNYISGVYMIELNTGKDIRNLKLVKN</sequence>
<comment type="caution">
    <text evidence="4">The sequence shown here is derived from an EMBL/GenBank/DDBJ whole genome shotgun (WGS) entry which is preliminary data.</text>
</comment>
<keyword evidence="5" id="KW-1185">Reference proteome</keyword>
<evidence type="ECO:0000313" key="4">
    <source>
        <dbReference type="EMBL" id="NNV54358.1"/>
    </source>
</evidence>
<dbReference type="PANTHER" id="PTHR48081">
    <property type="entry name" value="AB HYDROLASE SUPERFAMILY PROTEIN C4A8.06C"/>
    <property type="match status" value="1"/>
</dbReference>
<dbReference type="Pfam" id="PF20434">
    <property type="entry name" value="BD-FAE"/>
    <property type="match status" value="1"/>
</dbReference>
<dbReference type="Pfam" id="PF18962">
    <property type="entry name" value="Por_Secre_tail"/>
    <property type="match status" value="1"/>
</dbReference>
<name>A0A8J8FAD3_9BACT</name>
<evidence type="ECO:0000313" key="5">
    <source>
        <dbReference type="Proteomes" id="UP000598971"/>
    </source>
</evidence>
<feature type="domain" description="Secretion system C-terminal sorting" evidence="2">
    <location>
        <begin position="384"/>
        <end position="453"/>
    </location>
</feature>
<dbReference type="InterPro" id="IPR050300">
    <property type="entry name" value="GDXG_lipolytic_enzyme"/>
</dbReference>
<dbReference type="NCBIfam" id="TIGR04183">
    <property type="entry name" value="Por_Secre_tail"/>
    <property type="match status" value="1"/>
</dbReference>
<dbReference type="GO" id="GO:0016787">
    <property type="term" value="F:hydrolase activity"/>
    <property type="evidence" value="ECO:0007669"/>
    <property type="project" value="UniProtKB-KW"/>
</dbReference>
<gene>
    <name evidence="4" type="ORF">GD597_02725</name>
</gene>
<evidence type="ECO:0000259" key="2">
    <source>
        <dbReference type="Pfam" id="PF18962"/>
    </source>
</evidence>
<dbReference type="InterPro" id="IPR029058">
    <property type="entry name" value="AB_hydrolase_fold"/>
</dbReference>
<keyword evidence="1" id="KW-0378">Hydrolase</keyword>